<feature type="compositionally biased region" description="Acidic residues" evidence="1">
    <location>
        <begin position="20"/>
        <end position="31"/>
    </location>
</feature>
<evidence type="ECO:0000313" key="3">
    <source>
        <dbReference type="Proteomes" id="UP000541610"/>
    </source>
</evidence>
<feature type="compositionally biased region" description="Polar residues" evidence="1">
    <location>
        <begin position="37"/>
        <end position="65"/>
    </location>
</feature>
<dbReference type="GO" id="GO:0004190">
    <property type="term" value="F:aspartic-type endopeptidase activity"/>
    <property type="evidence" value="ECO:0007669"/>
    <property type="project" value="InterPro"/>
</dbReference>
<dbReference type="SUPFAM" id="SSF50630">
    <property type="entry name" value="Acid proteases"/>
    <property type="match status" value="1"/>
</dbReference>
<accession>A0A7J6N5Y9</accession>
<comment type="caution">
    <text evidence="2">The sequence shown here is derived from an EMBL/GenBank/DDBJ whole genome shotgun (WGS) entry which is preliminary data.</text>
</comment>
<proteinExistence type="predicted"/>
<sequence length="705" mass="78296">PLAPEDVPVNLEIPTAPDNFDIETPEDDENDNREFLSYSSRHPATPENATTGTSRSPAVPSSLQGVTAGAPVSTSGVFFEDPLFVVLPNQESPVEGKTIHHARTAANAFPIPNGKVFTGIDDQRPISDILKAANEAAAYNAWMSVEYYFYLLKILSDAVRREINPQPQATAAAYGAEVRRLCSILHHQHSSETELVQDLYRWNSLVMGNKQVLSDYLKLFEGTRQQVERLQGGPIDEEVGLNKMASVGYHELLHELIQLDRVQQLANAHRKTGHQANNPKFINTVDTNNNAFAIITAIVQAQTLSRRMVGVFNVTERSALGRTALKIPLAVLQAQIGDAHVALQKQNSYYHALENVLIAGTTTRVSTSPLRSTTLQIAGKADPVPITGLIDTGAEMTAVSQATIDRLVQSGVEVPHPKAICTAIMANGKPLKNGPIHDMVFIHGHHRISAPVVVIKDLSKDVLVSVHLFRQFTDPTIWLFSKNGNRLLNIGSLDPELKSLWDAFYSRLLSSRPVPTSESSSSSDQDSQEDKLIRLHCRLYRRGPRLDEDAVSTVDNDPSPLADTSSPYRYKHTIKWLKPKPTNNVEAFRKLTEKLESRLRRDGIFHLYDAEIEKFRQKGYIKPISPKDAKFCLNHFPVVPKHGNELSVEQATWSMLLSYKPSTHWKKTESTYVSGGATSSIPINEYYLAKGADTCAERQPRGEFR</sequence>
<dbReference type="AlphaFoldDB" id="A0A7J6N5Y9"/>
<dbReference type="Gene3D" id="2.40.70.10">
    <property type="entry name" value="Acid Proteases"/>
    <property type="match status" value="1"/>
</dbReference>
<reference evidence="2 3" key="1">
    <citation type="submission" date="2020-04" db="EMBL/GenBank/DDBJ databases">
        <title>Perkinsus olseni comparative genomics.</title>
        <authorList>
            <person name="Bogema D.R."/>
        </authorList>
    </citation>
    <scope>NUCLEOTIDE SEQUENCE [LARGE SCALE GENOMIC DNA]</scope>
    <source>
        <strain evidence="2">00978-12</strain>
    </source>
</reference>
<evidence type="ECO:0000256" key="1">
    <source>
        <dbReference type="SAM" id="MobiDB-lite"/>
    </source>
</evidence>
<protein>
    <submittedName>
        <fullName evidence="2">Uncharacterized protein</fullName>
    </submittedName>
</protein>
<dbReference type="EMBL" id="JABANP010000766">
    <property type="protein sequence ID" value="KAF4679215.1"/>
    <property type="molecule type" value="Genomic_DNA"/>
</dbReference>
<dbReference type="InterPro" id="IPR021109">
    <property type="entry name" value="Peptidase_aspartic_dom_sf"/>
</dbReference>
<dbReference type="CDD" id="cd00303">
    <property type="entry name" value="retropepsin_like"/>
    <property type="match status" value="1"/>
</dbReference>
<dbReference type="PROSITE" id="PS00141">
    <property type="entry name" value="ASP_PROTEASE"/>
    <property type="match status" value="1"/>
</dbReference>
<organism evidence="2 3">
    <name type="scientific">Perkinsus olseni</name>
    <name type="common">Perkinsus atlanticus</name>
    <dbReference type="NCBI Taxonomy" id="32597"/>
    <lineage>
        <taxon>Eukaryota</taxon>
        <taxon>Sar</taxon>
        <taxon>Alveolata</taxon>
        <taxon>Perkinsozoa</taxon>
        <taxon>Perkinsea</taxon>
        <taxon>Perkinsida</taxon>
        <taxon>Perkinsidae</taxon>
        <taxon>Perkinsus</taxon>
    </lineage>
</organism>
<dbReference type="Proteomes" id="UP000541610">
    <property type="component" value="Unassembled WGS sequence"/>
</dbReference>
<feature type="non-terminal residue" evidence="2">
    <location>
        <position position="1"/>
    </location>
</feature>
<evidence type="ECO:0000313" key="2">
    <source>
        <dbReference type="EMBL" id="KAF4679215.1"/>
    </source>
</evidence>
<dbReference type="GO" id="GO:0006508">
    <property type="term" value="P:proteolysis"/>
    <property type="evidence" value="ECO:0007669"/>
    <property type="project" value="InterPro"/>
</dbReference>
<name>A0A7J6N5Y9_PEROL</name>
<feature type="region of interest" description="Disordered" evidence="1">
    <location>
        <begin position="1"/>
        <end position="67"/>
    </location>
</feature>
<dbReference type="InterPro" id="IPR001969">
    <property type="entry name" value="Aspartic_peptidase_AS"/>
</dbReference>
<gene>
    <name evidence="2" type="ORF">FOZ60_015332</name>
</gene>